<organism evidence="2 3">
    <name type="scientific">Geothrix oryzae</name>
    <dbReference type="NCBI Taxonomy" id="2927975"/>
    <lineage>
        <taxon>Bacteria</taxon>
        <taxon>Pseudomonadati</taxon>
        <taxon>Acidobacteriota</taxon>
        <taxon>Holophagae</taxon>
        <taxon>Holophagales</taxon>
        <taxon>Holophagaceae</taxon>
        <taxon>Geothrix</taxon>
    </lineage>
</organism>
<evidence type="ECO:0008006" key="4">
    <source>
        <dbReference type="Google" id="ProtNLM"/>
    </source>
</evidence>
<dbReference type="PANTHER" id="PTHR31876">
    <property type="entry name" value="COV-LIKE PROTEIN 1"/>
    <property type="match status" value="1"/>
</dbReference>
<keyword evidence="1" id="KW-1133">Transmembrane helix</keyword>
<dbReference type="InterPro" id="IPR007462">
    <property type="entry name" value="COV1-like"/>
</dbReference>
<evidence type="ECO:0000256" key="1">
    <source>
        <dbReference type="SAM" id="Phobius"/>
    </source>
</evidence>
<protein>
    <recommendedName>
        <fullName evidence="4">DUF502 domain-containing protein</fullName>
    </recommendedName>
</protein>
<keyword evidence="3" id="KW-1185">Reference proteome</keyword>
<keyword evidence="1" id="KW-0812">Transmembrane</keyword>
<dbReference type="RefSeq" id="WP_286355712.1">
    <property type="nucleotide sequence ID" value="NZ_AP027079.1"/>
</dbReference>
<feature type="transmembrane region" description="Helical" evidence="1">
    <location>
        <begin position="53"/>
        <end position="74"/>
    </location>
</feature>
<proteinExistence type="predicted"/>
<gene>
    <name evidence="2" type="ORF">GETHOR_11830</name>
</gene>
<accession>A0ABM8DPZ8</accession>
<reference evidence="3" key="1">
    <citation type="journal article" date="2023" name="Int. J. Syst. Evol. Microbiol.">
        <title>Mesoterricola silvestris gen. nov., sp. nov., Mesoterricola sediminis sp. nov., Geothrix oryzae sp. nov., Geothrix edaphica sp. nov., Geothrix rubra sp. nov., and Geothrix limicola sp. nov., six novel members of Acidobacteriota isolated from soils.</title>
        <authorList>
            <person name="Itoh H."/>
            <person name="Sugisawa Y."/>
            <person name="Mise K."/>
            <person name="Xu Z."/>
            <person name="Kuniyasu M."/>
            <person name="Ushijima N."/>
            <person name="Kawano K."/>
            <person name="Kobayashi E."/>
            <person name="Shiratori Y."/>
            <person name="Masuda Y."/>
            <person name="Senoo K."/>
        </authorList>
    </citation>
    <scope>NUCLEOTIDE SEQUENCE [LARGE SCALE GENOMIC DNA]</scope>
    <source>
        <strain evidence="3">Red222</strain>
    </source>
</reference>
<evidence type="ECO:0000313" key="3">
    <source>
        <dbReference type="Proteomes" id="UP001242010"/>
    </source>
</evidence>
<keyword evidence="1" id="KW-0472">Membrane</keyword>
<dbReference type="EMBL" id="AP027079">
    <property type="protein sequence ID" value="BDU69082.1"/>
    <property type="molecule type" value="Genomic_DNA"/>
</dbReference>
<sequence>MIRKYLVAGLFTLLPLVVTVWILKGIFTALVGIFRGPLTWLAHAIQLPDPPTWGLALFSALATGLLLLLVGALVGNFVGRQLLDWLDELMMHVPVVKTIYGATRQLMGAIQSGQGGSFKEVVLVEWPHPGSFTLGFVAHRDCSWAVAGGESMVAVYVPTAPNPTSGYVVMIETTKVRPVDLSADQALTWAVSGGVVVPARAPRGTGRVPEQP</sequence>
<dbReference type="Pfam" id="PF04367">
    <property type="entry name" value="DUF502"/>
    <property type="match status" value="1"/>
</dbReference>
<dbReference type="Proteomes" id="UP001242010">
    <property type="component" value="Chromosome"/>
</dbReference>
<dbReference type="PANTHER" id="PTHR31876:SF26">
    <property type="entry name" value="PROTEIN LIKE COV 2"/>
    <property type="match status" value="1"/>
</dbReference>
<evidence type="ECO:0000313" key="2">
    <source>
        <dbReference type="EMBL" id="BDU69082.1"/>
    </source>
</evidence>
<name>A0ABM8DPZ8_9BACT</name>
<feature type="transmembrane region" description="Helical" evidence="1">
    <location>
        <begin position="7"/>
        <end position="33"/>
    </location>
</feature>